<dbReference type="InterPro" id="IPR008853">
    <property type="entry name" value="TMEM9/TMEM9B"/>
</dbReference>
<evidence type="ECO:0000256" key="3">
    <source>
        <dbReference type="ARBA" id="ARBA00022692"/>
    </source>
</evidence>
<organism evidence="7 8">
    <name type="scientific">Clavelina lepadiformis</name>
    <name type="common">Light-bulb sea squirt</name>
    <name type="synonym">Ascidia lepadiformis</name>
    <dbReference type="NCBI Taxonomy" id="159417"/>
    <lineage>
        <taxon>Eukaryota</taxon>
        <taxon>Metazoa</taxon>
        <taxon>Chordata</taxon>
        <taxon>Tunicata</taxon>
        <taxon>Ascidiacea</taxon>
        <taxon>Aplousobranchia</taxon>
        <taxon>Clavelinidae</taxon>
        <taxon>Clavelina</taxon>
    </lineage>
</organism>
<dbReference type="Pfam" id="PF05434">
    <property type="entry name" value="Tmemb_9"/>
    <property type="match status" value="1"/>
</dbReference>
<evidence type="ECO:0000256" key="6">
    <source>
        <dbReference type="SAM" id="Phobius"/>
    </source>
</evidence>
<evidence type="ECO:0000256" key="5">
    <source>
        <dbReference type="ARBA" id="ARBA00023136"/>
    </source>
</evidence>
<evidence type="ECO:0008006" key="9">
    <source>
        <dbReference type="Google" id="ProtNLM"/>
    </source>
</evidence>
<dbReference type="EMBL" id="CAWYQH010000100">
    <property type="protein sequence ID" value="CAK8685530.1"/>
    <property type="molecule type" value="Genomic_DNA"/>
</dbReference>
<keyword evidence="3 6" id="KW-0812">Transmembrane</keyword>
<accession>A0ABP0G608</accession>
<evidence type="ECO:0000256" key="1">
    <source>
        <dbReference type="ARBA" id="ARBA00004370"/>
    </source>
</evidence>
<dbReference type="Proteomes" id="UP001642483">
    <property type="component" value="Unassembled WGS sequence"/>
</dbReference>
<dbReference type="PANTHER" id="PTHR13064">
    <property type="entry name" value="TRANSMEMBRANE PROTEIN 9 FAMILY MEMBER"/>
    <property type="match status" value="1"/>
</dbReference>
<keyword evidence="4 6" id="KW-1133">Transmembrane helix</keyword>
<proteinExistence type="inferred from homology"/>
<comment type="caution">
    <text evidence="7">The sequence shown here is derived from an EMBL/GenBank/DDBJ whole genome shotgun (WGS) entry which is preliminary data.</text>
</comment>
<reference evidence="7 8" key="1">
    <citation type="submission" date="2024-02" db="EMBL/GenBank/DDBJ databases">
        <authorList>
            <person name="Daric V."/>
            <person name="Darras S."/>
        </authorList>
    </citation>
    <scope>NUCLEOTIDE SEQUENCE [LARGE SCALE GENOMIC DNA]</scope>
</reference>
<evidence type="ECO:0000256" key="4">
    <source>
        <dbReference type="ARBA" id="ARBA00022989"/>
    </source>
</evidence>
<feature type="transmembrane region" description="Helical" evidence="6">
    <location>
        <begin position="125"/>
        <end position="147"/>
    </location>
</feature>
<comment type="subcellular location">
    <subcellularLocation>
        <location evidence="1">Membrane</location>
    </subcellularLocation>
</comment>
<gene>
    <name evidence="7" type="ORF">CVLEPA_LOCUS16653</name>
</gene>
<evidence type="ECO:0000313" key="7">
    <source>
        <dbReference type="EMBL" id="CAK8685530.1"/>
    </source>
</evidence>
<evidence type="ECO:0000256" key="2">
    <source>
        <dbReference type="ARBA" id="ARBA00007264"/>
    </source>
</evidence>
<dbReference type="PANTHER" id="PTHR13064:SF6">
    <property type="entry name" value="TRANSMEMBRANE PROTEIN 9"/>
    <property type="match status" value="1"/>
</dbReference>
<name>A0ABP0G608_CLALP</name>
<keyword evidence="8" id="KW-1185">Reference proteome</keyword>
<protein>
    <recommendedName>
        <fullName evidence="9">Transmembrane protein 9</fullName>
    </recommendedName>
</protein>
<evidence type="ECO:0000313" key="8">
    <source>
        <dbReference type="Proteomes" id="UP001642483"/>
    </source>
</evidence>
<keyword evidence="5 6" id="KW-0472">Membrane</keyword>
<sequence>MHIAHSAVTLALRALACDYKFYGSRIRLIMYCHQLSWMLVLLIRLFSCVSAQYEDVRCRCTCLPYPKHNYNAEIYTKNVSHSHCNCLEVVLSKDFQAKIPEVDWEPYCLRCECKYEVRSTKTLQVVVCLFVTLIGLLTLYMIFMLIADPILNKWKNKGGDMQPLVDDETEMSSLTRTTNLSHSAVEERTGSSVFQRVNLVQSRWKKQVKEQRSSVFERQEMLQ</sequence>
<comment type="similarity">
    <text evidence="2">Belongs to the TMEM9 family.</text>
</comment>